<gene>
    <name evidence="1" type="ORF">HDF14_003310</name>
</gene>
<proteinExistence type="predicted"/>
<sequence length="472" mass="53787">MVEYIRQQALAEKSFAKRKDFPEIAFRDNGMPQLNVLHEGPIDYGKLFERSSWGSIYSALGGAQEESAQIESRHEFKALQSFFRENYWSKFLASQVGEEDDFSIRMFEIEVRLFIADLIDMYVSRHGYNEIDTAELRKIFEPKHRAYSLDHVPVAIWVPFLFLPCDFDQCSLDEAISLKKIPDELQLSRSSTKSTAAAVHDKVLESASHALVLENYTVKNIKNGDMWESASQPTAFPLDTIDTLIGLLRVASGIQTGYAQLLIEPVDTVTKYGGIGRQVIGTSVRKYPNYFENYYWDENSFKKLSYAEASHVRDLWHSFSALSESNKNRVALALRRLNQSYLRESQEDSILDLTMAFEVLLVPNETQELTYKLSMRLAGLLGKYDKTLSVKTVFSQMKQIYKHRSNVIHGNIGQVSKSREIKVDESTSVPTVDLAIKYLRKAVDILIQSPELLNASLIDTEILLNHQNPGQP</sequence>
<dbReference type="EMBL" id="JACHEB010000007">
    <property type="protein sequence ID" value="MBB5329688.1"/>
    <property type="molecule type" value="Genomic_DNA"/>
</dbReference>
<evidence type="ECO:0000313" key="1">
    <source>
        <dbReference type="EMBL" id="MBB5329688.1"/>
    </source>
</evidence>
<comment type="caution">
    <text evidence="1">The sequence shown here is derived from an EMBL/GenBank/DDBJ whole genome shotgun (WGS) entry which is preliminary data.</text>
</comment>
<organism evidence="1 2">
    <name type="scientific">Tunturiibacter gelidiferens</name>
    <dbReference type="NCBI Taxonomy" id="3069689"/>
    <lineage>
        <taxon>Bacteria</taxon>
        <taxon>Pseudomonadati</taxon>
        <taxon>Acidobacteriota</taxon>
        <taxon>Terriglobia</taxon>
        <taxon>Terriglobales</taxon>
        <taxon>Acidobacteriaceae</taxon>
        <taxon>Tunturiibacter</taxon>
    </lineage>
</organism>
<dbReference type="AlphaFoldDB" id="A0A9X0QFY2"/>
<protein>
    <recommendedName>
        <fullName evidence="3">Apea-like HEPN domain-containing protein</fullName>
    </recommendedName>
</protein>
<accession>A0A9X0QFY2</accession>
<evidence type="ECO:0008006" key="3">
    <source>
        <dbReference type="Google" id="ProtNLM"/>
    </source>
</evidence>
<evidence type="ECO:0000313" key="2">
    <source>
        <dbReference type="Proteomes" id="UP000535182"/>
    </source>
</evidence>
<reference evidence="1 2" key="1">
    <citation type="submission" date="2020-08" db="EMBL/GenBank/DDBJ databases">
        <title>Genomic Encyclopedia of Type Strains, Phase IV (KMG-V): Genome sequencing to study the core and pangenomes of soil and plant-associated prokaryotes.</title>
        <authorList>
            <person name="Whitman W."/>
        </authorList>
    </citation>
    <scope>NUCLEOTIDE SEQUENCE [LARGE SCALE GENOMIC DNA]</scope>
    <source>
        <strain evidence="1 2">X5P2</strain>
    </source>
</reference>
<name>A0A9X0QFY2_9BACT</name>
<dbReference type="Proteomes" id="UP000535182">
    <property type="component" value="Unassembled WGS sequence"/>
</dbReference>
<keyword evidence="2" id="KW-1185">Reference proteome</keyword>
<dbReference type="RefSeq" id="WP_183978402.1">
    <property type="nucleotide sequence ID" value="NZ_JACHEB010000007.1"/>
</dbReference>